<name>A0A8T2SM95_CERRI</name>
<dbReference type="Proteomes" id="UP000825935">
    <property type="component" value="Chromosome 18"/>
</dbReference>
<protein>
    <submittedName>
        <fullName evidence="1">Uncharacterized protein</fullName>
    </submittedName>
</protein>
<gene>
    <name evidence="1" type="ORF">KP509_18G003300</name>
</gene>
<accession>A0A8T2SM95</accession>
<sequence>MKKKRKKRNFPRHCGSLSLSLIFFLFLSAATKNQRRRFFFFCVAGRLQSSVESSRWGDSYLGESFGFRRAPRRAQGEKGNAKAIRTKGGARPMFVWLRRQA</sequence>
<reference evidence="1" key="1">
    <citation type="submission" date="2021-08" db="EMBL/GenBank/DDBJ databases">
        <title>WGS assembly of Ceratopteris richardii.</title>
        <authorList>
            <person name="Marchant D.B."/>
            <person name="Chen G."/>
            <person name="Jenkins J."/>
            <person name="Shu S."/>
            <person name="Leebens-Mack J."/>
            <person name="Grimwood J."/>
            <person name="Schmutz J."/>
            <person name="Soltis P."/>
            <person name="Soltis D."/>
            <person name="Chen Z.-H."/>
        </authorList>
    </citation>
    <scope>NUCLEOTIDE SEQUENCE</scope>
    <source>
        <strain evidence="1">Whitten #5841</strain>
        <tissue evidence="1">Leaf</tissue>
    </source>
</reference>
<comment type="caution">
    <text evidence="1">The sequence shown here is derived from an EMBL/GenBank/DDBJ whole genome shotgun (WGS) entry which is preliminary data.</text>
</comment>
<evidence type="ECO:0000313" key="2">
    <source>
        <dbReference type="Proteomes" id="UP000825935"/>
    </source>
</evidence>
<proteinExistence type="predicted"/>
<evidence type="ECO:0000313" key="1">
    <source>
        <dbReference type="EMBL" id="KAH7365005.1"/>
    </source>
</evidence>
<organism evidence="1 2">
    <name type="scientific">Ceratopteris richardii</name>
    <name type="common">Triangle waterfern</name>
    <dbReference type="NCBI Taxonomy" id="49495"/>
    <lineage>
        <taxon>Eukaryota</taxon>
        <taxon>Viridiplantae</taxon>
        <taxon>Streptophyta</taxon>
        <taxon>Embryophyta</taxon>
        <taxon>Tracheophyta</taxon>
        <taxon>Polypodiopsida</taxon>
        <taxon>Polypodiidae</taxon>
        <taxon>Polypodiales</taxon>
        <taxon>Pteridineae</taxon>
        <taxon>Pteridaceae</taxon>
        <taxon>Parkerioideae</taxon>
        <taxon>Ceratopteris</taxon>
    </lineage>
</organism>
<dbReference type="AlphaFoldDB" id="A0A8T2SM95"/>
<dbReference type="EMBL" id="CM035423">
    <property type="protein sequence ID" value="KAH7365005.1"/>
    <property type="molecule type" value="Genomic_DNA"/>
</dbReference>
<keyword evidence="2" id="KW-1185">Reference proteome</keyword>